<evidence type="ECO:0000256" key="1">
    <source>
        <dbReference type="SAM" id="MobiDB-lite"/>
    </source>
</evidence>
<proteinExistence type="predicted"/>
<reference evidence="2" key="2">
    <citation type="submission" date="2025-08" db="UniProtKB">
        <authorList>
            <consortium name="Ensembl"/>
        </authorList>
    </citation>
    <scope>IDENTIFICATION</scope>
</reference>
<reference evidence="2 3" key="1">
    <citation type="submission" date="2019-11" db="EMBL/GenBank/DDBJ databases">
        <title>Strigops habroptila (kakapo) genome, bStrHab1, primary haplotype, v2.</title>
        <authorList>
            <person name="Jarvis E.D."/>
            <person name="Howard J."/>
            <person name="Rhie A."/>
            <person name="Phillippy A."/>
            <person name="Korlach J."/>
            <person name="Digby A."/>
            <person name="Iorns D."/>
            <person name="Eason D."/>
            <person name="Robertson B."/>
            <person name="Raemaekers T."/>
            <person name="Howe K."/>
            <person name="Lewin H."/>
            <person name="Damas J."/>
            <person name="Hastie A."/>
            <person name="Tracey A."/>
            <person name="Chow W."/>
            <person name="Fedrigo O."/>
        </authorList>
    </citation>
    <scope>NUCLEOTIDE SEQUENCE [LARGE SCALE GENOMIC DNA]</scope>
</reference>
<keyword evidence="3" id="KW-1185">Reference proteome</keyword>
<dbReference type="InParanoid" id="A0A672U109"/>
<protein>
    <submittedName>
        <fullName evidence="2">Uncharacterized protein</fullName>
    </submittedName>
</protein>
<organism evidence="2 3">
    <name type="scientific">Strigops habroptila</name>
    <name type="common">Kakapo</name>
    <dbReference type="NCBI Taxonomy" id="2489341"/>
    <lineage>
        <taxon>Eukaryota</taxon>
        <taxon>Metazoa</taxon>
        <taxon>Chordata</taxon>
        <taxon>Craniata</taxon>
        <taxon>Vertebrata</taxon>
        <taxon>Euteleostomi</taxon>
        <taxon>Archelosauria</taxon>
        <taxon>Archosauria</taxon>
        <taxon>Dinosauria</taxon>
        <taxon>Saurischia</taxon>
        <taxon>Theropoda</taxon>
        <taxon>Coelurosauria</taxon>
        <taxon>Aves</taxon>
        <taxon>Neognathae</taxon>
        <taxon>Neoaves</taxon>
        <taxon>Telluraves</taxon>
        <taxon>Australaves</taxon>
        <taxon>Psittaciformes</taxon>
        <taxon>Psittacidae</taxon>
        <taxon>Strigops</taxon>
    </lineage>
</organism>
<dbReference type="Proteomes" id="UP000472266">
    <property type="component" value="Chromosome 12"/>
</dbReference>
<accession>A0A672U109</accession>
<dbReference type="Ensembl" id="ENSSHBT00005010197.1">
    <property type="protein sequence ID" value="ENSSHBP00005008456.1"/>
    <property type="gene ID" value="ENSSHBG00005007391.1"/>
</dbReference>
<evidence type="ECO:0000313" key="3">
    <source>
        <dbReference type="Proteomes" id="UP000472266"/>
    </source>
</evidence>
<name>A0A672U109_STRHB</name>
<reference evidence="2" key="3">
    <citation type="submission" date="2025-09" db="UniProtKB">
        <authorList>
            <consortium name="Ensembl"/>
        </authorList>
    </citation>
    <scope>IDENTIFICATION</scope>
</reference>
<evidence type="ECO:0000313" key="2">
    <source>
        <dbReference type="Ensembl" id="ENSSHBP00005008456.1"/>
    </source>
</evidence>
<dbReference type="AlphaFoldDB" id="A0A672U109"/>
<feature type="region of interest" description="Disordered" evidence="1">
    <location>
        <begin position="1"/>
        <end position="35"/>
    </location>
</feature>
<sequence length="73" mass="8104">MGEARTAGKTQRDYTAMRKPLPRQGQPITPESSDYLPPLASNDLFLVGCEHLQVILYPPRTEIVLPLTTGHSE</sequence>